<dbReference type="EMBL" id="OD004482">
    <property type="protein sequence ID" value="CAD7410035.1"/>
    <property type="molecule type" value="Genomic_DNA"/>
</dbReference>
<proteinExistence type="predicted"/>
<evidence type="ECO:0000313" key="1">
    <source>
        <dbReference type="EMBL" id="CAD7410035.1"/>
    </source>
</evidence>
<organism evidence="1">
    <name type="scientific">Timema poppense</name>
    <name type="common">Walking stick</name>
    <dbReference type="NCBI Taxonomy" id="170557"/>
    <lineage>
        <taxon>Eukaryota</taxon>
        <taxon>Metazoa</taxon>
        <taxon>Ecdysozoa</taxon>
        <taxon>Arthropoda</taxon>
        <taxon>Hexapoda</taxon>
        <taxon>Insecta</taxon>
        <taxon>Pterygota</taxon>
        <taxon>Neoptera</taxon>
        <taxon>Polyneoptera</taxon>
        <taxon>Phasmatodea</taxon>
        <taxon>Timematodea</taxon>
        <taxon>Timematoidea</taxon>
        <taxon>Timematidae</taxon>
        <taxon>Timema</taxon>
    </lineage>
</organism>
<dbReference type="AlphaFoldDB" id="A0A7R9H8I2"/>
<reference evidence="1" key="1">
    <citation type="submission" date="2020-11" db="EMBL/GenBank/DDBJ databases">
        <authorList>
            <person name="Tran Van P."/>
        </authorList>
    </citation>
    <scope>NUCLEOTIDE SEQUENCE</scope>
</reference>
<protein>
    <submittedName>
        <fullName evidence="1">Uncharacterized protein</fullName>
    </submittedName>
</protein>
<name>A0A7R9H8I2_TIMPO</name>
<accession>A0A7R9H8I2</accession>
<gene>
    <name evidence="1" type="ORF">TPSB3V08_LOCUS7155</name>
</gene>
<sequence>MRGVQSVRCILRERRPVVELVPRFDLLRVGCPICNLPFEGGVDQDWGHVMLKSYYYVLGTNKLTALNVTFSLIKWNSLRMRFKEVGGDKKNFCRDFHLSLEVPDSTVLFFDCLWSKAEYEKKSFGFEYEQRSSLGSYAHRSYVFVVPSGDHIREAKENWHFFTAT</sequence>